<dbReference type="EMBL" id="HBFQ01044366">
    <property type="protein sequence ID" value="CAD8857097.1"/>
    <property type="molecule type" value="Transcribed_RNA"/>
</dbReference>
<feature type="transmembrane region" description="Helical" evidence="1">
    <location>
        <begin position="62"/>
        <end position="83"/>
    </location>
</feature>
<name>A0A7S1FCI9_NOCSC</name>
<gene>
    <name evidence="2" type="ORF">NSCI0253_LOCUS31449</name>
</gene>
<proteinExistence type="predicted"/>
<accession>A0A7S1FCI9</accession>
<reference evidence="2" key="1">
    <citation type="submission" date="2021-01" db="EMBL/GenBank/DDBJ databases">
        <authorList>
            <person name="Corre E."/>
            <person name="Pelletier E."/>
            <person name="Niang G."/>
            <person name="Scheremetjew M."/>
            <person name="Finn R."/>
            <person name="Kale V."/>
            <person name="Holt S."/>
            <person name="Cochrane G."/>
            <person name="Meng A."/>
            <person name="Brown T."/>
            <person name="Cohen L."/>
        </authorList>
    </citation>
    <scope>NUCLEOTIDE SEQUENCE</scope>
</reference>
<feature type="transmembrane region" description="Helical" evidence="1">
    <location>
        <begin position="273"/>
        <end position="297"/>
    </location>
</feature>
<evidence type="ECO:0000313" key="2">
    <source>
        <dbReference type="EMBL" id="CAD8857097.1"/>
    </source>
</evidence>
<evidence type="ECO:0000256" key="1">
    <source>
        <dbReference type="SAM" id="Phobius"/>
    </source>
</evidence>
<keyword evidence="1" id="KW-1133">Transmembrane helix</keyword>
<sequence length="310" mass="35503">MRNEDQMRDGFSYKALQHFFAEKSGTRRRRLNVMATLISFFVPWFLFTALFAVFSFDIHYDYSLLAWLLALVGLAVVGMFSYLSYDALRMNREPTWHIFLAATCLIAWLAAIGLGGLNFTNHMNNYYDVKSLHTYTNVDPTSTLGSTYMDMGLIQFVDGAYIDQAHSMSFKDGTYYCVAPITQGTMELASYDWWAVGKDCCNSESGFKCGDYNVKTTREGLRIMNNQDRQYFRLAVEQAEAGYDIHSSHPIFFEWMEDASTQVETWHQSGIDFYQYGVICFAAFQALLVFGTAVAYVKFKLFPAQYTQIG</sequence>
<feature type="transmembrane region" description="Helical" evidence="1">
    <location>
        <begin position="33"/>
        <end position="56"/>
    </location>
</feature>
<keyword evidence="1" id="KW-0812">Transmembrane</keyword>
<protein>
    <submittedName>
        <fullName evidence="2">Uncharacterized protein</fullName>
    </submittedName>
</protein>
<dbReference type="AlphaFoldDB" id="A0A7S1FCI9"/>
<organism evidence="2">
    <name type="scientific">Noctiluca scintillans</name>
    <name type="common">Sea sparkle</name>
    <name type="synonym">Red tide dinoflagellate</name>
    <dbReference type="NCBI Taxonomy" id="2966"/>
    <lineage>
        <taxon>Eukaryota</taxon>
        <taxon>Sar</taxon>
        <taxon>Alveolata</taxon>
        <taxon>Dinophyceae</taxon>
        <taxon>Noctilucales</taxon>
        <taxon>Noctilucaceae</taxon>
        <taxon>Noctiluca</taxon>
    </lineage>
</organism>
<keyword evidence="1" id="KW-0472">Membrane</keyword>
<feature type="transmembrane region" description="Helical" evidence="1">
    <location>
        <begin position="95"/>
        <end position="117"/>
    </location>
</feature>